<organism evidence="1 2">
    <name type="scientific">Cinara cedri</name>
    <dbReference type="NCBI Taxonomy" id="506608"/>
    <lineage>
        <taxon>Eukaryota</taxon>
        <taxon>Metazoa</taxon>
        <taxon>Ecdysozoa</taxon>
        <taxon>Arthropoda</taxon>
        <taxon>Hexapoda</taxon>
        <taxon>Insecta</taxon>
        <taxon>Pterygota</taxon>
        <taxon>Neoptera</taxon>
        <taxon>Paraneoptera</taxon>
        <taxon>Hemiptera</taxon>
        <taxon>Sternorrhyncha</taxon>
        <taxon>Aphidomorpha</taxon>
        <taxon>Aphidoidea</taxon>
        <taxon>Aphididae</taxon>
        <taxon>Lachninae</taxon>
        <taxon>Cinara</taxon>
    </lineage>
</organism>
<reference evidence="1 2" key="1">
    <citation type="submission" date="2019-08" db="EMBL/GenBank/DDBJ databases">
        <authorList>
            <person name="Alioto T."/>
            <person name="Alioto T."/>
            <person name="Gomez Garrido J."/>
        </authorList>
    </citation>
    <scope>NUCLEOTIDE SEQUENCE [LARGE SCALE GENOMIC DNA]</scope>
</reference>
<accession>A0A5E4NLE3</accession>
<dbReference type="EMBL" id="CABPRJ010002368">
    <property type="protein sequence ID" value="VVC43342.1"/>
    <property type="molecule type" value="Genomic_DNA"/>
</dbReference>
<dbReference type="Proteomes" id="UP000325440">
    <property type="component" value="Unassembled WGS sequence"/>
</dbReference>
<dbReference type="AlphaFoldDB" id="A0A5E4NLE3"/>
<evidence type="ECO:0000313" key="2">
    <source>
        <dbReference type="Proteomes" id="UP000325440"/>
    </source>
</evidence>
<protein>
    <submittedName>
        <fullName evidence="1">Uncharacterized protein</fullName>
    </submittedName>
</protein>
<evidence type="ECO:0000313" key="1">
    <source>
        <dbReference type="EMBL" id="VVC43342.1"/>
    </source>
</evidence>
<gene>
    <name evidence="1" type="ORF">CINCED_3A008798</name>
</gene>
<name>A0A5E4NLE3_9HEMI</name>
<keyword evidence="2" id="KW-1185">Reference proteome</keyword>
<sequence length="91" mass="10335">MKNVTTIASELDVEIHMPRICGRQIARNNINAQDAEQYYKIAIFTSFLNNLIAQLHSRFDKRLETIIPLEGLIPSNFTHYDDQSILAAAST</sequence>
<proteinExistence type="predicted"/>
<dbReference type="OrthoDB" id="6604330at2759"/>